<keyword evidence="5" id="KW-1185">Reference proteome</keyword>
<comment type="caution">
    <text evidence="4">The sequence shown here is derived from an EMBL/GenBank/DDBJ whole genome shotgun (WGS) entry which is preliminary data.</text>
</comment>
<dbReference type="PROSITE" id="PS50297">
    <property type="entry name" value="ANK_REP_REGION"/>
    <property type="match status" value="5"/>
</dbReference>
<name>A0AAD7F3P0_9AGAR</name>
<feature type="repeat" description="ANK" evidence="3">
    <location>
        <begin position="1"/>
        <end position="28"/>
    </location>
</feature>
<feature type="repeat" description="ANK" evidence="3">
    <location>
        <begin position="64"/>
        <end position="96"/>
    </location>
</feature>
<dbReference type="InterPro" id="IPR036770">
    <property type="entry name" value="Ankyrin_rpt-contain_sf"/>
</dbReference>
<dbReference type="PANTHER" id="PTHR24124">
    <property type="entry name" value="ANKYRIN REPEAT FAMILY A"/>
    <property type="match status" value="1"/>
</dbReference>
<feature type="repeat" description="ANK" evidence="3">
    <location>
        <begin position="99"/>
        <end position="131"/>
    </location>
</feature>
<protein>
    <submittedName>
        <fullName evidence="4">Ankyrin repeat-containing domain protein</fullName>
    </submittedName>
</protein>
<evidence type="ECO:0000256" key="1">
    <source>
        <dbReference type="ARBA" id="ARBA00022737"/>
    </source>
</evidence>
<sequence length="230" mass="25104">LHLAVENNDLSSVRLLLDHGADIDAKHGDDGLRKSALHDSCCRGRFDMVSLLLERGANMEVYGHDGTALGFALHACQMDVIRLLLQKGANVEAPGYELEDKTPLHVAAEAGNTGIVALLLDAGADPAARWDQDERQPLHSAVWNNDLPTVRLLLDRGANIDAKYGYEAWFLFPLHEACGCGHLEMVSLLLERGANMELRGHHGTALGFAFLVRKMDVIKLLLQKGAKAEV</sequence>
<feature type="repeat" description="ANK" evidence="3">
    <location>
        <begin position="173"/>
        <end position="201"/>
    </location>
</feature>
<accession>A0AAD7F3P0</accession>
<organism evidence="4 5">
    <name type="scientific">Mycena albidolilacea</name>
    <dbReference type="NCBI Taxonomy" id="1033008"/>
    <lineage>
        <taxon>Eukaryota</taxon>
        <taxon>Fungi</taxon>
        <taxon>Dikarya</taxon>
        <taxon>Basidiomycota</taxon>
        <taxon>Agaricomycotina</taxon>
        <taxon>Agaricomycetes</taxon>
        <taxon>Agaricomycetidae</taxon>
        <taxon>Agaricales</taxon>
        <taxon>Marasmiineae</taxon>
        <taxon>Mycenaceae</taxon>
        <taxon>Mycena</taxon>
    </lineage>
</organism>
<evidence type="ECO:0000313" key="4">
    <source>
        <dbReference type="EMBL" id="KAJ7367732.1"/>
    </source>
</evidence>
<keyword evidence="1" id="KW-0677">Repeat</keyword>
<dbReference type="EMBL" id="JARIHO010000001">
    <property type="protein sequence ID" value="KAJ7367732.1"/>
    <property type="molecule type" value="Genomic_DNA"/>
</dbReference>
<feature type="repeat" description="ANK" evidence="3">
    <location>
        <begin position="133"/>
        <end position="165"/>
    </location>
</feature>
<dbReference type="Proteomes" id="UP001218218">
    <property type="component" value="Unassembled WGS sequence"/>
</dbReference>
<dbReference type="PRINTS" id="PR01415">
    <property type="entry name" value="ANKYRIN"/>
</dbReference>
<dbReference type="AlphaFoldDB" id="A0AAD7F3P0"/>
<keyword evidence="2 3" id="KW-0040">ANK repeat</keyword>
<evidence type="ECO:0000256" key="2">
    <source>
        <dbReference type="ARBA" id="ARBA00023043"/>
    </source>
</evidence>
<dbReference type="PROSITE" id="PS50088">
    <property type="entry name" value="ANK_REPEAT"/>
    <property type="match status" value="6"/>
</dbReference>
<feature type="repeat" description="ANK" evidence="3">
    <location>
        <begin position="32"/>
        <end position="64"/>
    </location>
</feature>
<dbReference type="GO" id="GO:0010468">
    <property type="term" value="P:regulation of gene expression"/>
    <property type="evidence" value="ECO:0007669"/>
    <property type="project" value="TreeGrafter"/>
</dbReference>
<feature type="non-terminal residue" evidence="4">
    <location>
        <position position="1"/>
    </location>
</feature>
<dbReference type="PANTHER" id="PTHR24124:SF14">
    <property type="entry name" value="CHROMOSOME UNDETERMINED SCAFFOLD_25, WHOLE GENOME SHOTGUN SEQUENCE"/>
    <property type="match status" value="1"/>
</dbReference>
<reference evidence="4" key="1">
    <citation type="submission" date="2023-03" db="EMBL/GenBank/DDBJ databases">
        <title>Massive genome expansion in bonnet fungi (Mycena s.s.) driven by repeated elements and novel gene families across ecological guilds.</title>
        <authorList>
            <consortium name="Lawrence Berkeley National Laboratory"/>
            <person name="Harder C.B."/>
            <person name="Miyauchi S."/>
            <person name="Viragh M."/>
            <person name="Kuo A."/>
            <person name="Thoen E."/>
            <person name="Andreopoulos B."/>
            <person name="Lu D."/>
            <person name="Skrede I."/>
            <person name="Drula E."/>
            <person name="Henrissat B."/>
            <person name="Morin E."/>
            <person name="Kohler A."/>
            <person name="Barry K."/>
            <person name="LaButti K."/>
            <person name="Morin E."/>
            <person name="Salamov A."/>
            <person name="Lipzen A."/>
            <person name="Mereny Z."/>
            <person name="Hegedus B."/>
            <person name="Baldrian P."/>
            <person name="Stursova M."/>
            <person name="Weitz H."/>
            <person name="Taylor A."/>
            <person name="Grigoriev I.V."/>
            <person name="Nagy L.G."/>
            <person name="Martin F."/>
            <person name="Kauserud H."/>
        </authorList>
    </citation>
    <scope>NUCLEOTIDE SEQUENCE</scope>
    <source>
        <strain evidence="4">CBHHK002</strain>
    </source>
</reference>
<gene>
    <name evidence="4" type="ORF">DFH08DRAFT_648206</name>
</gene>
<dbReference type="SMART" id="SM00248">
    <property type="entry name" value="ANK"/>
    <property type="match status" value="7"/>
</dbReference>
<dbReference type="SUPFAM" id="SSF48403">
    <property type="entry name" value="Ankyrin repeat"/>
    <property type="match status" value="1"/>
</dbReference>
<evidence type="ECO:0000313" key="5">
    <source>
        <dbReference type="Proteomes" id="UP001218218"/>
    </source>
</evidence>
<dbReference type="InterPro" id="IPR002110">
    <property type="entry name" value="Ankyrin_rpt"/>
</dbReference>
<dbReference type="Gene3D" id="1.25.40.20">
    <property type="entry name" value="Ankyrin repeat-containing domain"/>
    <property type="match status" value="3"/>
</dbReference>
<proteinExistence type="predicted"/>
<evidence type="ECO:0000256" key="3">
    <source>
        <dbReference type="PROSITE-ProRule" id="PRU00023"/>
    </source>
</evidence>
<dbReference type="Pfam" id="PF12796">
    <property type="entry name" value="Ank_2"/>
    <property type="match status" value="3"/>
</dbReference>
<dbReference type="GO" id="GO:0005634">
    <property type="term" value="C:nucleus"/>
    <property type="evidence" value="ECO:0007669"/>
    <property type="project" value="TreeGrafter"/>
</dbReference>
<feature type="non-terminal residue" evidence="4">
    <location>
        <position position="230"/>
    </location>
</feature>